<organism evidence="7 8">
    <name type="scientific">Agrobacterium deltaense NCPPB 1641</name>
    <dbReference type="NCBI Taxonomy" id="1183425"/>
    <lineage>
        <taxon>Bacteria</taxon>
        <taxon>Pseudomonadati</taxon>
        <taxon>Pseudomonadota</taxon>
        <taxon>Alphaproteobacteria</taxon>
        <taxon>Hyphomicrobiales</taxon>
        <taxon>Rhizobiaceae</taxon>
        <taxon>Rhizobium/Agrobacterium group</taxon>
        <taxon>Agrobacterium</taxon>
    </lineage>
</organism>
<dbReference type="PRINTS" id="PR00455">
    <property type="entry name" value="HTHTETR"/>
</dbReference>
<dbReference type="GO" id="GO:0003700">
    <property type="term" value="F:DNA-binding transcription factor activity"/>
    <property type="evidence" value="ECO:0007669"/>
    <property type="project" value="TreeGrafter"/>
</dbReference>
<name>A0A1S7U730_9HYPH</name>
<keyword evidence="3 5" id="KW-0238">DNA-binding</keyword>
<dbReference type="Gene3D" id="1.10.357.10">
    <property type="entry name" value="Tetracycline Repressor, domain 2"/>
    <property type="match status" value="1"/>
</dbReference>
<dbReference type="RefSeq" id="WP_080854940.1">
    <property type="nucleotide sequence ID" value="NZ_LT009777.1"/>
</dbReference>
<dbReference type="InterPro" id="IPR041490">
    <property type="entry name" value="KstR2_TetR_C"/>
</dbReference>
<protein>
    <submittedName>
        <fullName evidence="7">Transcriptional regulator, TetR family</fullName>
    </submittedName>
</protein>
<dbReference type="PROSITE" id="PS50977">
    <property type="entry name" value="HTH_TETR_2"/>
    <property type="match status" value="1"/>
</dbReference>
<dbReference type="AlphaFoldDB" id="A0A1S7U730"/>
<gene>
    <name evidence="7" type="ORF">AGR7A_pAt10021</name>
</gene>
<dbReference type="InterPro" id="IPR036271">
    <property type="entry name" value="Tet_transcr_reg_TetR-rel_C_sf"/>
</dbReference>
<evidence type="ECO:0000256" key="5">
    <source>
        <dbReference type="PROSITE-ProRule" id="PRU00335"/>
    </source>
</evidence>
<dbReference type="Pfam" id="PF17932">
    <property type="entry name" value="TetR_C_24"/>
    <property type="match status" value="1"/>
</dbReference>
<evidence type="ECO:0000313" key="8">
    <source>
        <dbReference type="Proteomes" id="UP000192140"/>
    </source>
</evidence>
<dbReference type="EMBL" id="FCNP01000048">
    <property type="protein sequence ID" value="CVI62619.1"/>
    <property type="molecule type" value="Genomic_DNA"/>
</dbReference>
<dbReference type="SUPFAM" id="SSF48498">
    <property type="entry name" value="Tetracyclin repressor-like, C-terminal domain"/>
    <property type="match status" value="1"/>
</dbReference>
<keyword evidence="1" id="KW-0678">Repressor</keyword>
<dbReference type="Pfam" id="PF00440">
    <property type="entry name" value="TetR_N"/>
    <property type="match status" value="1"/>
</dbReference>
<evidence type="ECO:0000256" key="3">
    <source>
        <dbReference type="ARBA" id="ARBA00023125"/>
    </source>
</evidence>
<dbReference type="Gene3D" id="1.10.10.60">
    <property type="entry name" value="Homeodomain-like"/>
    <property type="match status" value="1"/>
</dbReference>
<evidence type="ECO:0000256" key="4">
    <source>
        <dbReference type="ARBA" id="ARBA00023163"/>
    </source>
</evidence>
<dbReference type="InterPro" id="IPR001647">
    <property type="entry name" value="HTH_TetR"/>
</dbReference>
<evidence type="ECO:0000256" key="1">
    <source>
        <dbReference type="ARBA" id="ARBA00022491"/>
    </source>
</evidence>
<dbReference type="Proteomes" id="UP000192140">
    <property type="component" value="Unassembled WGS sequence"/>
</dbReference>
<proteinExistence type="predicted"/>
<evidence type="ECO:0000313" key="7">
    <source>
        <dbReference type="EMBL" id="CVI62619.1"/>
    </source>
</evidence>
<keyword evidence="2" id="KW-0805">Transcription regulation</keyword>
<reference evidence="7" key="1">
    <citation type="submission" date="2016-01" db="EMBL/GenBank/DDBJ databases">
        <authorList>
            <person name="Regsiter A."/>
            <person name="william w."/>
        </authorList>
    </citation>
    <scope>NUCLEOTIDE SEQUENCE</scope>
    <source>
        <strain evidence="7">NCPPB 1641</strain>
    </source>
</reference>
<dbReference type="GO" id="GO:0000976">
    <property type="term" value="F:transcription cis-regulatory region binding"/>
    <property type="evidence" value="ECO:0007669"/>
    <property type="project" value="TreeGrafter"/>
</dbReference>
<evidence type="ECO:0000256" key="2">
    <source>
        <dbReference type="ARBA" id="ARBA00023015"/>
    </source>
</evidence>
<sequence>MSDSPWSPLKERKKGRNTKRDAILHTAAQLFVQKGFHSTSLEEVADQLNITKPTLYYYLDSKDDILFECVQLGLELIKSAIMQASEGSGTAADKLRAALASYANAVTMDFGQCLIQVGEDPLPPEKKKALRRLKAEIDREFRTLIEEGIADGSIAPMDPKIAAFTVLGALSWIGRWFKPNGDLSPAQVAEQCTSILMSGLCPRR</sequence>
<keyword evidence="4" id="KW-0804">Transcription</keyword>
<dbReference type="InterPro" id="IPR009057">
    <property type="entry name" value="Homeodomain-like_sf"/>
</dbReference>
<evidence type="ECO:0000259" key="6">
    <source>
        <dbReference type="PROSITE" id="PS50977"/>
    </source>
</evidence>
<dbReference type="PANTHER" id="PTHR30055">
    <property type="entry name" value="HTH-TYPE TRANSCRIPTIONAL REGULATOR RUTR"/>
    <property type="match status" value="1"/>
</dbReference>
<dbReference type="InterPro" id="IPR050109">
    <property type="entry name" value="HTH-type_TetR-like_transc_reg"/>
</dbReference>
<feature type="domain" description="HTH tetR-type" evidence="6">
    <location>
        <begin position="17"/>
        <end position="77"/>
    </location>
</feature>
<feature type="DNA-binding region" description="H-T-H motif" evidence="5">
    <location>
        <begin position="40"/>
        <end position="59"/>
    </location>
</feature>
<dbReference type="SUPFAM" id="SSF46689">
    <property type="entry name" value="Homeodomain-like"/>
    <property type="match status" value="1"/>
</dbReference>
<accession>A0A1S7U730</accession>
<dbReference type="PANTHER" id="PTHR30055:SF175">
    <property type="entry name" value="HTH-TYPE TRANSCRIPTIONAL REPRESSOR KSTR2"/>
    <property type="match status" value="1"/>
</dbReference>
<comment type="caution">
    <text evidence="7">The sequence shown here is derived from an EMBL/GenBank/DDBJ whole genome shotgun (WGS) entry which is preliminary data.</text>
</comment>
<keyword evidence="8" id="KW-1185">Reference proteome</keyword>